<accession>A0A0B0PT06</accession>
<proteinExistence type="predicted"/>
<protein>
    <submittedName>
        <fullName evidence="1">Uncharacterized protein</fullName>
    </submittedName>
</protein>
<sequence length="15" mass="1668">MYKGRTKATHGVYGV</sequence>
<gene>
    <name evidence="1" type="ORF">F383_11613</name>
</gene>
<dbReference type="EMBL" id="KN443111">
    <property type="protein sequence ID" value="KHG27967.1"/>
    <property type="molecule type" value="Genomic_DNA"/>
</dbReference>
<reference evidence="2" key="1">
    <citation type="submission" date="2014-09" db="EMBL/GenBank/DDBJ databases">
        <authorList>
            <person name="Mudge J."/>
            <person name="Ramaraj T."/>
            <person name="Lindquist I.E."/>
            <person name="Bharti A.K."/>
            <person name="Sundararajan A."/>
            <person name="Cameron C.T."/>
            <person name="Woodward J.E."/>
            <person name="May G.D."/>
            <person name="Brubaker C."/>
            <person name="Broadhvest J."/>
            <person name="Wilkins T.A."/>
        </authorList>
    </citation>
    <scope>NUCLEOTIDE SEQUENCE</scope>
    <source>
        <strain evidence="2">cv. AKA8401</strain>
    </source>
</reference>
<dbReference type="Proteomes" id="UP000032142">
    <property type="component" value="Unassembled WGS sequence"/>
</dbReference>
<evidence type="ECO:0000313" key="1">
    <source>
        <dbReference type="EMBL" id="KHG27967.1"/>
    </source>
</evidence>
<evidence type="ECO:0000313" key="2">
    <source>
        <dbReference type="Proteomes" id="UP000032142"/>
    </source>
</evidence>
<name>A0A0B0PT06_GOSAR</name>
<organism evidence="1 2">
    <name type="scientific">Gossypium arboreum</name>
    <name type="common">Tree cotton</name>
    <name type="synonym">Gossypium nanking</name>
    <dbReference type="NCBI Taxonomy" id="29729"/>
    <lineage>
        <taxon>Eukaryota</taxon>
        <taxon>Viridiplantae</taxon>
        <taxon>Streptophyta</taxon>
        <taxon>Embryophyta</taxon>
        <taxon>Tracheophyta</taxon>
        <taxon>Spermatophyta</taxon>
        <taxon>Magnoliopsida</taxon>
        <taxon>eudicotyledons</taxon>
        <taxon>Gunneridae</taxon>
        <taxon>Pentapetalae</taxon>
        <taxon>rosids</taxon>
        <taxon>malvids</taxon>
        <taxon>Malvales</taxon>
        <taxon>Malvaceae</taxon>
        <taxon>Malvoideae</taxon>
        <taxon>Gossypium</taxon>
    </lineage>
</organism>
<keyword evidence="2" id="KW-1185">Reference proteome</keyword>